<comment type="caution">
    <text evidence="2">The sequence shown here is derived from an EMBL/GenBank/DDBJ whole genome shotgun (WGS) entry which is preliminary data.</text>
</comment>
<keyword evidence="1" id="KW-0472">Membrane</keyword>
<dbReference type="VEuPathDB" id="AmoebaDB:NF0027790"/>
<dbReference type="VEuPathDB" id="AmoebaDB:NfTy_036120"/>
<accession>A0A6A5BRN0</accession>
<proteinExistence type="predicted"/>
<evidence type="ECO:0000313" key="2">
    <source>
        <dbReference type="EMBL" id="KAF0980713.1"/>
    </source>
</evidence>
<dbReference type="EMBL" id="VFQX01000017">
    <property type="protein sequence ID" value="KAF0980713.1"/>
    <property type="molecule type" value="Genomic_DNA"/>
</dbReference>
<gene>
    <name evidence="2" type="ORF">FDP41_013196</name>
</gene>
<protein>
    <submittedName>
        <fullName evidence="2">Uncharacterized protein</fullName>
    </submittedName>
</protein>
<keyword evidence="3" id="KW-1185">Reference proteome</keyword>
<dbReference type="Proteomes" id="UP000444721">
    <property type="component" value="Unassembled WGS sequence"/>
</dbReference>
<dbReference type="AlphaFoldDB" id="A0A6A5BRN0"/>
<keyword evidence="1" id="KW-1133">Transmembrane helix</keyword>
<sequence length="391" mass="44399">MSSPLDESSSSNLFFERTRSNIKKRGTFYFTSTLSLVLYVIIPTLLLFASILYLQFSFQDDSQRVNYLQQAFGTKAYSLLNHYLGKIANMTASDEESALEMNESLSKRLNSMFTFTELKYGLFVSALVGLVIYMRVVVMTRLIVFTWLRRLIFGAPPEDVYLLDFLTLKKERNSKNLIALIDTLHDVTSVKSNEIDLVVLDCKDGSLMNDIINHYMKDLWKSSSTRVVTLNGMGIASIELARQLLTKNSRALIVTTTSNKDATVCFISNNAKDVKKAKYVLVKCESSFAMSDSSNIERIKKIGLNANRYSYICFDFKQESDLTKAQKEFKLSELVTTANHAAISKFNTNATSWNVLEFIENTNATKRDEMILQIDCSDESSRCTSLVWRVV</sequence>
<keyword evidence="1" id="KW-0812">Transmembrane</keyword>
<dbReference type="OrthoDB" id="10332505at2759"/>
<feature type="transmembrane region" description="Helical" evidence="1">
    <location>
        <begin position="27"/>
        <end position="54"/>
    </location>
</feature>
<evidence type="ECO:0000256" key="1">
    <source>
        <dbReference type="SAM" id="Phobius"/>
    </source>
</evidence>
<evidence type="ECO:0000313" key="3">
    <source>
        <dbReference type="Proteomes" id="UP000444721"/>
    </source>
</evidence>
<dbReference type="RefSeq" id="XP_044565426.1">
    <property type="nucleotide sequence ID" value="XM_044703799.1"/>
</dbReference>
<name>A0A6A5BRN0_NAEFO</name>
<reference evidence="2 3" key="1">
    <citation type="journal article" date="2019" name="Sci. Rep.">
        <title>Nanopore sequencing improves the draft genome of the human pathogenic amoeba Naegleria fowleri.</title>
        <authorList>
            <person name="Liechti N."/>
            <person name="Schurch N."/>
            <person name="Bruggmann R."/>
            <person name="Wittwer M."/>
        </authorList>
    </citation>
    <scope>NUCLEOTIDE SEQUENCE [LARGE SCALE GENOMIC DNA]</scope>
    <source>
        <strain evidence="2 3">ATCC 30894</strain>
    </source>
</reference>
<dbReference type="OMA" id="IVFTWLR"/>
<feature type="transmembrane region" description="Helical" evidence="1">
    <location>
        <begin position="120"/>
        <end position="144"/>
    </location>
</feature>
<organism evidence="2 3">
    <name type="scientific">Naegleria fowleri</name>
    <name type="common">Brain eating amoeba</name>
    <dbReference type="NCBI Taxonomy" id="5763"/>
    <lineage>
        <taxon>Eukaryota</taxon>
        <taxon>Discoba</taxon>
        <taxon>Heterolobosea</taxon>
        <taxon>Tetramitia</taxon>
        <taxon>Eutetramitia</taxon>
        <taxon>Vahlkampfiidae</taxon>
        <taxon>Naegleria</taxon>
    </lineage>
</organism>
<dbReference type="GeneID" id="68120411"/>
<dbReference type="VEuPathDB" id="AmoebaDB:FDP41_013196"/>